<dbReference type="InterPro" id="IPR029026">
    <property type="entry name" value="tRNA_m1G_MTases_N"/>
</dbReference>
<dbReference type="InterPro" id="IPR029028">
    <property type="entry name" value="Alpha/beta_knot_MTases"/>
</dbReference>
<dbReference type="Gene3D" id="3.30.1330.30">
    <property type="match status" value="1"/>
</dbReference>
<dbReference type="Pfam" id="PF00588">
    <property type="entry name" value="SpoU_methylase"/>
    <property type="match status" value="1"/>
</dbReference>
<keyword evidence="6" id="KW-1185">Reference proteome</keyword>
<dbReference type="GO" id="GO:0008168">
    <property type="term" value="F:methyltransferase activity"/>
    <property type="evidence" value="ECO:0007669"/>
    <property type="project" value="UniProtKB-KW"/>
</dbReference>
<evidence type="ECO:0000256" key="3">
    <source>
        <dbReference type="ARBA" id="ARBA00022679"/>
    </source>
</evidence>
<keyword evidence="3" id="KW-0808">Transferase</keyword>
<dbReference type="InterPro" id="IPR051259">
    <property type="entry name" value="rRNA_Methyltransferase"/>
</dbReference>
<evidence type="ECO:0000256" key="2">
    <source>
        <dbReference type="ARBA" id="ARBA00022603"/>
    </source>
</evidence>
<evidence type="ECO:0000313" key="6">
    <source>
        <dbReference type="Proteomes" id="UP001519343"/>
    </source>
</evidence>
<dbReference type="PANTHER" id="PTHR43191:SF2">
    <property type="entry name" value="RRNA METHYLTRANSFERASE 3, MITOCHONDRIAL"/>
    <property type="match status" value="1"/>
</dbReference>
<dbReference type="GO" id="GO:0032259">
    <property type="term" value="P:methylation"/>
    <property type="evidence" value="ECO:0007669"/>
    <property type="project" value="UniProtKB-KW"/>
</dbReference>
<dbReference type="SMART" id="SM00967">
    <property type="entry name" value="SpoU_sub_bind"/>
    <property type="match status" value="1"/>
</dbReference>
<comment type="similarity">
    <text evidence="1">Belongs to the class IV-like SAM-binding methyltransferase superfamily. RNA methyltransferase TrmH family.</text>
</comment>
<proteinExistence type="inferred from homology"/>
<dbReference type="Pfam" id="PF22435">
    <property type="entry name" value="MRM3-like_sub_bind"/>
    <property type="match status" value="1"/>
</dbReference>
<dbReference type="CDD" id="cd18095">
    <property type="entry name" value="SpoU-like_rRNA-MTase"/>
    <property type="match status" value="1"/>
</dbReference>
<reference evidence="5 6" key="1">
    <citation type="submission" date="2021-03" db="EMBL/GenBank/DDBJ databases">
        <title>Genomic Encyclopedia of Type Strains, Phase IV (KMG-IV): sequencing the most valuable type-strain genomes for metagenomic binning, comparative biology and taxonomic classification.</title>
        <authorList>
            <person name="Goeker M."/>
        </authorList>
    </citation>
    <scope>NUCLEOTIDE SEQUENCE [LARGE SCALE GENOMIC DNA]</scope>
    <source>
        <strain evidence="5 6">DSM 24738</strain>
    </source>
</reference>
<name>A0ABS4GJA1_9BACL</name>
<evidence type="ECO:0000313" key="5">
    <source>
        <dbReference type="EMBL" id="MBP1930338.1"/>
    </source>
</evidence>
<dbReference type="RefSeq" id="WP_209808252.1">
    <property type="nucleotide sequence ID" value="NZ_JAGGKT010000001.1"/>
</dbReference>
<protein>
    <submittedName>
        <fullName evidence="5">TrmH family RNA methyltransferase</fullName>
    </submittedName>
</protein>
<sequence length="262" mass="28821">MEFIQSIQNSKVKQWAKLISKKGREQEHAFLVEGEHLVEEAMKAEELIQCLIIQETMQEKYQGWIDECRAPSYLVSEQVMNKLSETQTPQGICAVVQINKHSLSELTEGRPILLALDGLQDPGNLGTIIRTADAAGIDGVILGKGTVDLYNGKVIRSTMGSIFHLPIFQLDLTVEIPRLKEKGFRIVSTSLEGAVAYDEPQYADAVVIVIGNEANGVSQEILQCSTTKVKIPLYGQAESLNAAVAAGIILYEAARQRRKLQG</sequence>
<dbReference type="PANTHER" id="PTHR43191">
    <property type="entry name" value="RRNA METHYLTRANSFERASE 3"/>
    <property type="match status" value="1"/>
</dbReference>
<dbReference type="SUPFAM" id="SSF75217">
    <property type="entry name" value="alpha/beta knot"/>
    <property type="match status" value="1"/>
</dbReference>
<comment type="caution">
    <text evidence="5">The sequence shown here is derived from an EMBL/GenBank/DDBJ whole genome shotgun (WGS) entry which is preliminary data.</text>
</comment>
<evidence type="ECO:0000256" key="1">
    <source>
        <dbReference type="ARBA" id="ARBA00007228"/>
    </source>
</evidence>
<dbReference type="EMBL" id="JAGGKT010000001">
    <property type="protein sequence ID" value="MBP1930338.1"/>
    <property type="molecule type" value="Genomic_DNA"/>
</dbReference>
<accession>A0ABS4GJA1</accession>
<dbReference type="InterPro" id="IPR029064">
    <property type="entry name" value="Ribosomal_eL30-like_sf"/>
</dbReference>
<dbReference type="InterPro" id="IPR001537">
    <property type="entry name" value="SpoU_MeTrfase"/>
</dbReference>
<dbReference type="InterPro" id="IPR053888">
    <property type="entry name" value="MRM3-like_sub_bind"/>
</dbReference>
<dbReference type="SUPFAM" id="SSF55315">
    <property type="entry name" value="L30e-like"/>
    <property type="match status" value="1"/>
</dbReference>
<gene>
    <name evidence="5" type="ORF">J2Z37_000325</name>
</gene>
<evidence type="ECO:0000259" key="4">
    <source>
        <dbReference type="SMART" id="SM00967"/>
    </source>
</evidence>
<dbReference type="Gene3D" id="3.40.1280.10">
    <property type="match status" value="1"/>
</dbReference>
<feature type="domain" description="RNA 2-O ribose methyltransferase substrate binding" evidence="4">
    <location>
        <begin position="31"/>
        <end position="102"/>
    </location>
</feature>
<dbReference type="Proteomes" id="UP001519343">
    <property type="component" value="Unassembled WGS sequence"/>
</dbReference>
<organism evidence="5 6">
    <name type="scientific">Ammoniphilus resinae</name>
    <dbReference type="NCBI Taxonomy" id="861532"/>
    <lineage>
        <taxon>Bacteria</taxon>
        <taxon>Bacillati</taxon>
        <taxon>Bacillota</taxon>
        <taxon>Bacilli</taxon>
        <taxon>Bacillales</taxon>
        <taxon>Paenibacillaceae</taxon>
        <taxon>Aneurinibacillus group</taxon>
        <taxon>Ammoniphilus</taxon>
    </lineage>
</organism>
<dbReference type="InterPro" id="IPR013123">
    <property type="entry name" value="SpoU_subst-bd"/>
</dbReference>
<keyword evidence="2 5" id="KW-0489">Methyltransferase</keyword>